<dbReference type="Proteomes" id="UP000244924">
    <property type="component" value="Unassembled WGS sequence"/>
</dbReference>
<evidence type="ECO:0000259" key="6">
    <source>
        <dbReference type="PROSITE" id="PS50109"/>
    </source>
</evidence>
<dbReference type="EC" id="2.7.13.3" evidence="2"/>
<keyword evidence="8" id="KW-0418">Kinase</keyword>
<dbReference type="PANTHER" id="PTHR43065">
    <property type="entry name" value="SENSOR HISTIDINE KINASE"/>
    <property type="match status" value="1"/>
</dbReference>
<dbReference type="PROSITE" id="PS50110">
    <property type="entry name" value="RESPONSE_REGULATORY"/>
    <property type="match status" value="1"/>
</dbReference>
<evidence type="ECO:0000313" key="8">
    <source>
        <dbReference type="EMBL" id="SPH24414.1"/>
    </source>
</evidence>
<dbReference type="PANTHER" id="PTHR43065:SF42">
    <property type="entry name" value="TWO-COMPONENT SENSOR PPRA"/>
    <property type="match status" value="1"/>
</dbReference>
<dbReference type="InterPro" id="IPR001789">
    <property type="entry name" value="Sig_transdc_resp-reg_receiver"/>
</dbReference>
<protein>
    <recommendedName>
        <fullName evidence="2">histidine kinase</fullName>
        <ecNumber evidence="2">2.7.13.3</ecNumber>
    </recommendedName>
</protein>
<dbReference type="AlphaFoldDB" id="A0A2R8BLU9"/>
<keyword evidence="9" id="KW-1185">Reference proteome</keyword>
<comment type="catalytic activity">
    <reaction evidence="1">
        <text>ATP + protein L-histidine = ADP + protein N-phospho-L-histidine.</text>
        <dbReference type="EC" id="2.7.13.3"/>
    </reaction>
</comment>
<evidence type="ECO:0000256" key="2">
    <source>
        <dbReference type="ARBA" id="ARBA00012438"/>
    </source>
</evidence>
<keyword evidence="5" id="KW-0472">Membrane</keyword>
<reference evidence="8 9" key="1">
    <citation type="submission" date="2018-03" db="EMBL/GenBank/DDBJ databases">
        <authorList>
            <person name="Keele B.F."/>
        </authorList>
    </citation>
    <scope>NUCLEOTIDE SEQUENCE [LARGE SCALE GENOMIC DNA]</scope>
    <source>
        <strain evidence="8 9">CECT 8626</strain>
    </source>
</reference>
<dbReference type="InterPro" id="IPR003661">
    <property type="entry name" value="HisK_dim/P_dom"/>
</dbReference>
<evidence type="ECO:0000256" key="3">
    <source>
        <dbReference type="ARBA" id="ARBA00022553"/>
    </source>
</evidence>
<dbReference type="Pfam" id="PF00512">
    <property type="entry name" value="HisKA"/>
    <property type="match status" value="1"/>
</dbReference>
<dbReference type="CDD" id="cd00082">
    <property type="entry name" value="HisKA"/>
    <property type="match status" value="1"/>
</dbReference>
<name>A0A2R8BLU9_9RHOB</name>
<evidence type="ECO:0000259" key="7">
    <source>
        <dbReference type="PROSITE" id="PS50110"/>
    </source>
</evidence>
<keyword evidence="8" id="KW-0808">Transferase</keyword>
<dbReference type="GO" id="GO:0000155">
    <property type="term" value="F:phosphorelay sensor kinase activity"/>
    <property type="evidence" value="ECO:0007669"/>
    <property type="project" value="InterPro"/>
</dbReference>
<dbReference type="Pfam" id="PF02518">
    <property type="entry name" value="HATPase_c"/>
    <property type="match status" value="1"/>
</dbReference>
<feature type="modified residue" description="4-aspartylphosphate" evidence="4">
    <location>
        <position position="656"/>
    </location>
</feature>
<keyword evidence="3 4" id="KW-0597">Phosphoprotein</keyword>
<dbReference type="InterPro" id="IPR005467">
    <property type="entry name" value="His_kinase_dom"/>
</dbReference>
<feature type="transmembrane region" description="Helical" evidence="5">
    <location>
        <begin position="6"/>
        <end position="26"/>
    </location>
</feature>
<dbReference type="SMART" id="SM00388">
    <property type="entry name" value="HisKA"/>
    <property type="match status" value="1"/>
</dbReference>
<feature type="domain" description="Response regulatory" evidence="7">
    <location>
        <begin position="606"/>
        <end position="722"/>
    </location>
</feature>
<evidence type="ECO:0000256" key="5">
    <source>
        <dbReference type="SAM" id="Phobius"/>
    </source>
</evidence>
<dbReference type="Pfam" id="PF00072">
    <property type="entry name" value="Response_reg"/>
    <property type="match status" value="1"/>
</dbReference>
<organism evidence="8 9">
    <name type="scientific">Albidovulum aquaemixtae</name>
    <dbReference type="NCBI Taxonomy" id="1542388"/>
    <lineage>
        <taxon>Bacteria</taxon>
        <taxon>Pseudomonadati</taxon>
        <taxon>Pseudomonadota</taxon>
        <taxon>Alphaproteobacteria</taxon>
        <taxon>Rhodobacterales</taxon>
        <taxon>Paracoccaceae</taxon>
        <taxon>Albidovulum</taxon>
    </lineage>
</organism>
<dbReference type="PRINTS" id="PR00344">
    <property type="entry name" value="BCTRLSENSOR"/>
</dbReference>
<dbReference type="SUPFAM" id="SSF55874">
    <property type="entry name" value="ATPase domain of HSP90 chaperone/DNA topoisomerase II/histidine kinase"/>
    <property type="match status" value="1"/>
</dbReference>
<dbReference type="RefSeq" id="WP_181366503.1">
    <property type="nucleotide sequence ID" value="NZ_OMOQ01000003.1"/>
</dbReference>
<sequence length="726" mass="79525">MAAASIALPMLLVLSIACVAIGFVTYELENARLERRVQNTVADDLHQIGTSLWQLDTNFLQSKLDAYIEFGHITGGIIVDKTGTVVQAGTLSEGEHTFSLTRALVHSDSSGTIEIGQMTLEVDRNQAWTIAKSWILILILIATATALFSIFLIHRLLTIVVLLPINKIVDKLSQRPKDWTEFYIDLSETFRSQELEELVGSIHDMRDNILSWQGESAHSQRRLAKAAHLARLGYATVSKKHNRLLECDERYAEMHGRGVIEMLNLSVESDIFEDASGQHRMQDLFLADGAFLRGEGIVATKRVNMRDGGIRYLKVLFFPNDATDSCFDAVDIVAEDITDYNDMKRKLAQSQKMEAVGKLTGGVAHDFNNILAIISGNLELLRDGTNKDSLIGYLNIATSAVERGARFTQRLLAFARRQNLTPTYLNVSKLINEAKDLIKTAVKPNINLIIRTEVDCWIVKVDRTQLEASILNLVINARDSMRDGGELIIEVQNTVYEEGQVADSNRHGGGEYVCVSISDSGEGMSQEVSERAVEPFFTTKAVGQGTGLGLSMAYGFAKQSGGHLTINSELGRGTSIKLYLPRERAVLEETPVPANAVPSDSLRSKHVLVLEDDEALRLTLTTQLRSLGCMVSSASDAGSAIHIAGKLPQIDLLLCDVVLSGSATGPIAAEELGCMFPGLTVVFMTGYAEESVLAGVELGKKMTLLRKPFSVENLKRALVNGMTPQS</sequence>
<evidence type="ECO:0000256" key="4">
    <source>
        <dbReference type="PROSITE-ProRule" id="PRU00169"/>
    </source>
</evidence>
<dbReference type="EMBL" id="OMOQ01000003">
    <property type="protein sequence ID" value="SPH24414.1"/>
    <property type="molecule type" value="Genomic_DNA"/>
</dbReference>
<proteinExistence type="predicted"/>
<evidence type="ECO:0000256" key="1">
    <source>
        <dbReference type="ARBA" id="ARBA00000085"/>
    </source>
</evidence>
<dbReference type="Gene3D" id="1.10.287.130">
    <property type="match status" value="1"/>
</dbReference>
<dbReference type="Gene3D" id="3.40.50.2300">
    <property type="match status" value="1"/>
</dbReference>
<dbReference type="SMART" id="SM00448">
    <property type="entry name" value="REC"/>
    <property type="match status" value="1"/>
</dbReference>
<dbReference type="InterPro" id="IPR036097">
    <property type="entry name" value="HisK_dim/P_sf"/>
</dbReference>
<feature type="domain" description="Histidine kinase" evidence="6">
    <location>
        <begin position="362"/>
        <end position="584"/>
    </location>
</feature>
<dbReference type="InterPro" id="IPR011006">
    <property type="entry name" value="CheY-like_superfamily"/>
</dbReference>
<dbReference type="PROSITE" id="PS50109">
    <property type="entry name" value="HIS_KIN"/>
    <property type="match status" value="1"/>
</dbReference>
<evidence type="ECO:0000313" key="9">
    <source>
        <dbReference type="Proteomes" id="UP000244924"/>
    </source>
</evidence>
<dbReference type="InterPro" id="IPR004358">
    <property type="entry name" value="Sig_transdc_His_kin-like_C"/>
</dbReference>
<feature type="transmembrane region" description="Helical" evidence="5">
    <location>
        <begin position="134"/>
        <end position="157"/>
    </location>
</feature>
<accession>A0A2R8BLU9</accession>
<dbReference type="InterPro" id="IPR003594">
    <property type="entry name" value="HATPase_dom"/>
</dbReference>
<keyword evidence="5" id="KW-1133">Transmembrane helix</keyword>
<keyword evidence="5" id="KW-0812">Transmembrane</keyword>
<dbReference type="SMART" id="SM00387">
    <property type="entry name" value="HATPase_c"/>
    <property type="match status" value="1"/>
</dbReference>
<dbReference type="SUPFAM" id="SSF52172">
    <property type="entry name" value="CheY-like"/>
    <property type="match status" value="1"/>
</dbReference>
<dbReference type="Gene3D" id="3.30.565.10">
    <property type="entry name" value="Histidine kinase-like ATPase, C-terminal domain"/>
    <property type="match status" value="1"/>
</dbReference>
<dbReference type="SUPFAM" id="SSF47384">
    <property type="entry name" value="Homodimeric domain of signal transducing histidine kinase"/>
    <property type="match status" value="1"/>
</dbReference>
<gene>
    <name evidence="8" type="primary">cckA_3</name>
    <name evidence="8" type="ORF">DEA8626_03466</name>
</gene>
<dbReference type="InterPro" id="IPR036890">
    <property type="entry name" value="HATPase_C_sf"/>
</dbReference>